<gene>
    <name evidence="1" type="ORF">ACOLOM_LOCUS14110</name>
</gene>
<dbReference type="EMBL" id="CAJVPT010068391">
    <property type="protein sequence ID" value="CAG8776416.1"/>
    <property type="molecule type" value="Genomic_DNA"/>
</dbReference>
<proteinExistence type="predicted"/>
<keyword evidence="2" id="KW-1185">Reference proteome</keyword>
<feature type="non-terminal residue" evidence="1">
    <location>
        <position position="57"/>
    </location>
</feature>
<protein>
    <submittedName>
        <fullName evidence="1">14354_t:CDS:1</fullName>
    </submittedName>
</protein>
<reference evidence="1" key="1">
    <citation type="submission" date="2021-06" db="EMBL/GenBank/DDBJ databases">
        <authorList>
            <person name="Kallberg Y."/>
            <person name="Tangrot J."/>
            <person name="Rosling A."/>
        </authorList>
    </citation>
    <scope>NUCLEOTIDE SEQUENCE</scope>
    <source>
        <strain evidence="1">CL356</strain>
    </source>
</reference>
<accession>A0ACA9R4U9</accession>
<comment type="caution">
    <text evidence="1">The sequence shown here is derived from an EMBL/GenBank/DDBJ whole genome shotgun (WGS) entry which is preliminary data.</text>
</comment>
<name>A0ACA9R4U9_9GLOM</name>
<dbReference type="Proteomes" id="UP000789525">
    <property type="component" value="Unassembled WGS sequence"/>
</dbReference>
<sequence>MGLTKTHKDHTTDVNFESAMRTSTCIYKTSEYAANAVVIVPEMNSSALLAKSDNAAR</sequence>
<evidence type="ECO:0000313" key="1">
    <source>
        <dbReference type="EMBL" id="CAG8776416.1"/>
    </source>
</evidence>
<evidence type="ECO:0000313" key="2">
    <source>
        <dbReference type="Proteomes" id="UP000789525"/>
    </source>
</evidence>
<organism evidence="1 2">
    <name type="scientific">Acaulospora colombiana</name>
    <dbReference type="NCBI Taxonomy" id="27376"/>
    <lineage>
        <taxon>Eukaryota</taxon>
        <taxon>Fungi</taxon>
        <taxon>Fungi incertae sedis</taxon>
        <taxon>Mucoromycota</taxon>
        <taxon>Glomeromycotina</taxon>
        <taxon>Glomeromycetes</taxon>
        <taxon>Diversisporales</taxon>
        <taxon>Acaulosporaceae</taxon>
        <taxon>Acaulospora</taxon>
    </lineage>
</organism>